<dbReference type="SUPFAM" id="SSF88659">
    <property type="entry name" value="Sigma3 and sigma4 domains of RNA polymerase sigma factors"/>
    <property type="match status" value="1"/>
</dbReference>
<proteinExistence type="inferred from homology"/>
<keyword evidence="4" id="KW-0804">Transcription</keyword>
<dbReference type="Pfam" id="PF04542">
    <property type="entry name" value="Sigma70_r2"/>
    <property type="match status" value="1"/>
</dbReference>
<reference evidence="8 9" key="1">
    <citation type="journal article" date="2013" name="ISME J.">
        <title>A metabolic model for members of the genus Tetrasphaera involved in enhanced biological phosphorus removal.</title>
        <authorList>
            <person name="Kristiansen R."/>
            <person name="Nguyen H.T.T."/>
            <person name="Saunders A.M."/>
            <person name="Nielsen J.L."/>
            <person name="Wimmer R."/>
            <person name="Le V.Q."/>
            <person name="McIlroy S.J."/>
            <person name="Petrovski S."/>
            <person name="Seviour R.J."/>
            <person name="Calteau A."/>
            <person name="Nielsen K.L."/>
            <person name="Nielsen P.H."/>
        </authorList>
    </citation>
    <scope>NUCLEOTIDE SEQUENCE [LARGE SCALE GENOMIC DNA]</scope>
    <source>
        <strain evidence="8 9">Ben 74</strain>
    </source>
</reference>
<feature type="domain" description="RNA polymerase sigma factor 70 region 4 type 2" evidence="6">
    <location>
        <begin position="118"/>
        <end position="167"/>
    </location>
</feature>
<keyword evidence="9" id="KW-1185">Reference proteome</keyword>
<dbReference type="OrthoDB" id="9780299at2"/>
<dbReference type="PANTHER" id="PTHR47756:SF2">
    <property type="entry name" value="BLL6612 PROTEIN"/>
    <property type="match status" value="1"/>
</dbReference>
<dbReference type="InterPro" id="IPR013325">
    <property type="entry name" value="RNA_pol_sigma_r2"/>
</dbReference>
<dbReference type="GO" id="GO:0006352">
    <property type="term" value="P:DNA-templated transcription initiation"/>
    <property type="evidence" value="ECO:0007669"/>
    <property type="project" value="InterPro"/>
</dbReference>
<dbReference type="GO" id="GO:0003677">
    <property type="term" value="F:DNA binding"/>
    <property type="evidence" value="ECO:0007669"/>
    <property type="project" value="InterPro"/>
</dbReference>
<evidence type="ECO:0000256" key="1">
    <source>
        <dbReference type="ARBA" id="ARBA00010641"/>
    </source>
</evidence>
<evidence type="ECO:0000256" key="4">
    <source>
        <dbReference type="ARBA" id="ARBA00023163"/>
    </source>
</evidence>
<feature type="domain" description="RNA polymerase sigma-70 region 2" evidence="5">
    <location>
        <begin position="16"/>
        <end position="81"/>
    </location>
</feature>
<dbReference type="InterPro" id="IPR013324">
    <property type="entry name" value="RNA_pol_sigma_r3/r4-like"/>
</dbReference>
<dbReference type="Proteomes" id="UP000035720">
    <property type="component" value="Unassembled WGS sequence"/>
</dbReference>
<dbReference type="InterPro" id="IPR046531">
    <property type="entry name" value="DUF6596"/>
</dbReference>
<name>A0A077MAQ7_9MICO</name>
<dbReference type="Gene3D" id="1.10.1740.10">
    <property type="match status" value="1"/>
</dbReference>
<dbReference type="InterPro" id="IPR007627">
    <property type="entry name" value="RNA_pol_sigma70_r2"/>
</dbReference>
<dbReference type="PANTHER" id="PTHR47756">
    <property type="entry name" value="BLL6612 PROTEIN-RELATED"/>
    <property type="match status" value="1"/>
</dbReference>
<dbReference type="InterPro" id="IPR013249">
    <property type="entry name" value="RNA_pol_sigma70_r4_t2"/>
</dbReference>
<dbReference type="Pfam" id="PF08281">
    <property type="entry name" value="Sigma70_r4_2"/>
    <property type="match status" value="1"/>
</dbReference>
<evidence type="ECO:0000313" key="8">
    <source>
        <dbReference type="EMBL" id="CCI52900.1"/>
    </source>
</evidence>
<accession>A0A077MAQ7</accession>
<comment type="caution">
    <text evidence="8">The sequence shown here is derived from an EMBL/GenBank/DDBJ whole genome shotgun (WGS) entry which is preliminary data.</text>
</comment>
<evidence type="ECO:0000259" key="7">
    <source>
        <dbReference type="Pfam" id="PF20239"/>
    </source>
</evidence>
<sequence>MFNGERHDLDRLDRIFREEHGRVVAALTRYLGSIDLAEDAASEACVVALETWPRDGIPPNPGGWLTTTARRRAIDRLRRESTRTSKEGEAHMLLELHGTDGPTPDESSIEDDRLRMVFTCCHPALAPAAQVALTLKVLGGLSTAEVAAAFLVEEATMAKRLTRTKGKIAVARIPYEVPGDAALPARLTAVLTTIYLIFNEGYLPGGSTQETGDAVRPDLTGEAIRLARLVVELMPDEPEAAGLLALMLLTEARRAARVEDGRLVTLADQDRSLWDRELIAEGHDLVRRCLRRNAPGPFQIQAAINAVHTDAPRAERTDWAQIVALYDQLYAVSPTPVVGLNRAVAQAEVAGPEAGLAAIDAVHGIESLDCYHPLHATRAELLRRNGDADGARAAYERALDLATNPAERAHLSERLSSLEML</sequence>
<dbReference type="AlphaFoldDB" id="A0A077MAQ7"/>
<dbReference type="Pfam" id="PF20239">
    <property type="entry name" value="DUF6596"/>
    <property type="match status" value="1"/>
</dbReference>
<keyword evidence="3" id="KW-0731">Sigma factor</keyword>
<evidence type="ECO:0000256" key="2">
    <source>
        <dbReference type="ARBA" id="ARBA00023015"/>
    </source>
</evidence>
<protein>
    <submittedName>
        <fullName evidence="8">Uncharacterized protein</fullName>
    </submittedName>
</protein>
<dbReference type="NCBIfam" id="TIGR02937">
    <property type="entry name" value="sigma70-ECF"/>
    <property type="match status" value="1"/>
</dbReference>
<dbReference type="STRING" id="1193518.BN13_240017"/>
<dbReference type="SUPFAM" id="SSF88946">
    <property type="entry name" value="Sigma2 domain of RNA polymerase sigma factors"/>
    <property type="match status" value="1"/>
</dbReference>
<dbReference type="InterPro" id="IPR011990">
    <property type="entry name" value="TPR-like_helical_dom_sf"/>
</dbReference>
<dbReference type="EMBL" id="CAJC01000133">
    <property type="protein sequence ID" value="CCI52900.1"/>
    <property type="molecule type" value="Genomic_DNA"/>
</dbReference>
<comment type="similarity">
    <text evidence="1">Belongs to the sigma-70 factor family. ECF subfamily.</text>
</comment>
<dbReference type="GO" id="GO:0016987">
    <property type="term" value="F:sigma factor activity"/>
    <property type="evidence" value="ECO:0007669"/>
    <property type="project" value="UniProtKB-KW"/>
</dbReference>
<organism evidence="8 9">
    <name type="scientific">Nostocoides jenkinsii Ben 74</name>
    <dbReference type="NCBI Taxonomy" id="1193518"/>
    <lineage>
        <taxon>Bacteria</taxon>
        <taxon>Bacillati</taxon>
        <taxon>Actinomycetota</taxon>
        <taxon>Actinomycetes</taxon>
        <taxon>Micrococcales</taxon>
        <taxon>Intrasporangiaceae</taxon>
        <taxon>Nostocoides</taxon>
    </lineage>
</organism>
<feature type="domain" description="DUF6596" evidence="7">
    <location>
        <begin position="186"/>
        <end position="289"/>
    </location>
</feature>
<evidence type="ECO:0000313" key="9">
    <source>
        <dbReference type="Proteomes" id="UP000035720"/>
    </source>
</evidence>
<dbReference type="RefSeq" id="WP_048545175.1">
    <property type="nucleotide sequence ID" value="NZ_HF571038.1"/>
</dbReference>
<dbReference type="Gene3D" id="1.25.40.10">
    <property type="entry name" value="Tetratricopeptide repeat domain"/>
    <property type="match status" value="1"/>
</dbReference>
<dbReference type="InterPro" id="IPR014284">
    <property type="entry name" value="RNA_pol_sigma-70_dom"/>
</dbReference>
<evidence type="ECO:0000259" key="6">
    <source>
        <dbReference type="Pfam" id="PF08281"/>
    </source>
</evidence>
<keyword evidence="2" id="KW-0805">Transcription regulation</keyword>
<evidence type="ECO:0000259" key="5">
    <source>
        <dbReference type="Pfam" id="PF04542"/>
    </source>
</evidence>
<evidence type="ECO:0000256" key="3">
    <source>
        <dbReference type="ARBA" id="ARBA00023082"/>
    </source>
</evidence>
<gene>
    <name evidence="8" type="ORF">BN13_240017</name>
</gene>